<dbReference type="Pfam" id="PF17918">
    <property type="entry name" value="TetR_C_15"/>
    <property type="match status" value="1"/>
</dbReference>
<dbReference type="Gene3D" id="1.10.357.10">
    <property type="entry name" value="Tetracycline Repressor, domain 2"/>
    <property type="match status" value="1"/>
</dbReference>
<dbReference type="STRING" id="1445510.YC6258_00792"/>
<dbReference type="RefSeq" id="WP_044615810.1">
    <property type="nucleotide sequence ID" value="NZ_CP007142.1"/>
</dbReference>
<evidence type="ECO:0000313" key="7">
    <source>
        <dbReference type="Proteomes" id="UP000032266"/>
    </source>
</evidence>
<reference evidence="6 7" key="1">
    <citation type="submission" date="2014-01" db="EMBL/GenBank/DDBJ databases">
        <title>Full genme sequencing of cellulolytic bacterium Gynuella sunshinyii YC6258T gen. nov., sp. nov.</title>
        <authorList>
            <person name="Khan H."/>
            <person name="Chung E.J."/>
            <person name="Chung Y.R."/>
        </authorList>
    </citation>
    <scope>NUCLEOTIDE SEQUENCE [LARGE SCALE GENOMIC DNA]</scope>
    <source>
        <strain evidence="6 7">YC6258</strain>
    </source>
</reference>
<evidence type="ECO:0000256" key="4">
    <source>
        <dbReference type="PROSITE-ProRule" id="PRU00335"/>
    </source>
</evidence>
<keyword evidence="2 4" id="KW-0238">DNA-binding</keyword>
<dbReference type="PANTHER" id="PTHR30055:SF234">
    <property type="entry name" value="HTH-TYPE TRANSCRIPTIONAL REGULATOR BETI"/>
    <property type="match status" value="1"/>
</dbReference>
<dbReference type="InterPro" id="IPR050109">
    <property type="entry name" value="HTH-type_TetR-like_transc_reg"/>
</dbReference>
<evidence type="ECO:0000256" key="1">
    <source>
        <dbReference type="ARBA" id="ARBA00023015"/>
    </source>
</evidence>
<dbReference type="GO" id="GO:0000976">
    <property type="term" value="F:transcription cis-regulatory region binding"/>
    <property type="evidence" value="ECO:0007669"/>
    <property type="project" value="TreeGrafter"/>
</dbReference>
<dbReference type="OrthoDB" id="9816320at2"/>
<evidence type="ECO:0000256" key="2">
    <source>
        <dbReference type="ARBA" id="ARBA00023125"/>
    </source>
</evidence>
<dbReference type="Pfam" id="PF00440">
    <property type="entry name" value="TetR_N"/>
    <property type="match status" value="1"/>
</dbReference>
<dbReference type="InterPro" id="IPR001647">
    <property type="entry name" value="HTH_TetR"/>
</dbReference>
<keyword evidence="3" id="KW-0804">Transcription</keyword>
<dbReference type="AlphaFoldDB" id="A0A0C5VE92"/>
<dbReference type="HOGENOM" id="CLU_069356_46_0_6"/>
<dbReference type="SUPFAM" id="SSF46689">
    <property type="entry name" value="Homeodomain-like"/>
    <property type="match status" value="1"/>
</dbReference>
<dbReference type="Proteomes" id="UP000032266">
    <property type="component" value="Chromosome"/>
</dbReference>
<protein>
    <submittedName>
        <fullName evidence="6">Transcriptional regulator</fullName>
    </submittedName>
</protein>
<proteinExistence type="predicted"/>
<feature type="DNA-binding region" description="H-T-H motif" evidence="4">
    <location>
        <begin position="43"/>
        <end position="62"/>
    </location>
</feature>
<dbReference type="PROSITE" id="PS50977">
    <property type="entry name" value="HTH_TETR_2"/>
    <property type="match status" value="1"/>
</dbReference>
<feature type="domain" description="HTH tetR-type" evidence="5">
    <location>
        <begin position="20"/>
        <end position="80"/>
    </location>
</feature>
<dbReference type="PATRIC" id="fig|1445510.3.peg.776"/>
<dbReference type="EMBL" id="CP007142">
    <property type="protein sequence ID" value="AJQ92842.1"/>
    <property type="molecule type" value="Genomic_DNA"/>
</dbReference>
<sequence>MTGLPNNLSPRKSPVQQRSQITFDAIHIATIQVLAYEGLDKCTTTRVAERAGVSVGALYQYYPHRSALLAAALSRNLSTLVNIIERCCEQLEGVPLAEMIRELVDTFLAAKFRNKVETRALYAISVDHGGPVLIEEAGRRMDAAIARMLKTEPESIVRDPAIASTIIRITLSGITRAVLTGDAPSELEQHVNQQCMRLIFNYLSDSRIVPNL</sequence>
<gene>
    <name evidence="6" type="ORF">YC6258_00792</name>
</gene>
<keyword evidence="1" id="KW-0805">Transcription regulation</keyword>
<evidence type="ECO:0000259" key="5">
    <source>
        <dbReference type="PROSITE" id="PS50977"/>
    </source>
</evidence>
<dbReference type="PANTHER" id="PTHR30055">
    <property type="entry name" value="HTH-TYPE TRANSCRIPTIONAL REGULATOR RUTR"/>
    <property type="match status" value="1"/>
</dbReference>
<name>A0A0C5VE92_9GAMM</name>
<organism evidence="6 7">
    <name type="scientific">Gynuella sunshinyii YC6258</name>
    <dbReference type="NCBI Taxonomy" id="1445510"/>
    <lineage>
        <taxon>Bacteria</taxon>
        <taxon>Pseudomonadati</taxon>
        <taxon>Pseudomonadota</taxon>
        <taxon>Gammaproteobacteria</taxon>
        <taxon>Oceanospirillales</taxon>
        <taxon>Saccharospirillaceae</taxon>
        <taxon>Gynuella</taxon>
    </lineage>
</organism>
<accession>A0A0C5VE92</accession>
<dbReference type="KEGG" id="gsn:YC6258_00792"/>
<dbReference type="InterPro" id="IPR009057">
    <property type="entry name" value="Homeodomain-like_sf"/>
</dbReference>
<dbReference type="GO" id="GO:0003700">
    <property type="term" value="F:DNA-binding transcription factor activity"/>
    <property type="evidence" value="ECO:0007669"/>
    <property type="project" value="TreeGrafter"/>
</dbReference>
<evidence type="ECO:0000256" key="3">
    <source>
        <dbReference type="ARBA" id="ARBA00023163"/>
    </source>
</evidence>
<keyword evidence="7" id="KW-1185">Reference proteome</keyword>
<evidence type="ECO:0000313" key="6">
    <source>
        <dbReference type="EMBL" id="AJQ92842.1"/>
    </source>
</evidence>
<dbReference type="InterPro" id="IPR041669">
    <property type="entry name" value="TetR_C_15"/>
</dbReference>